<dbReference type="Proteomes" id="UP001642409">
    <property type="component" value="Unassembled WGS sequence"/>
</dbReference>
<reference evidence="3 5" key="2">
    <citation type="submission" date="2024-07" db="EMBL/GenBank/DDBJ databases">
        <authorList>
            <person name="Akdeniz Z."/>
        </authorList>
    </citation>
    <scope>NUCLEOTIDE SEQUENCE [LARGE SCALE GENOMIC DNA]</scope>
</reference>
<accession>A0AA86V713</accession>
<name>A0AA86V713_9EUKA</name>
<dbReference type="AlphaFoldDB" id="A0AA86V713"/>
<evidence type="ECO:0000313" key="5">
    <source>
        <dbReference type="Proteomes" id="UP001642409"/>
    </source>
</evidence>
<dbReference type="EMBL" id="CATOUU010001170">
    <property type="protein sequence ID" value="CAI9975857.1"/>
    <property type="molecule type" value="Genomic_DNA"/>
</dbReference>
<dbReference type="Gene3D" id="3.90.190.10">
    <property type="entry name" value="Protein tyrosine phosphatase superfamily"/>
    <property type="match status" value="1"/>
</dbReference>
<comment type="caution">
    <text evidence="2">The sequence shown here is derived from an EMBL/GenBank/DDBJ whole genome shotgun (WGS) entry which is preliminary data.</text>
</comment>
<keyword evidence="5" id="KW-1185">Reference proteome</keyword>
<evidence type="ECO:0000313" key="4">
    <source>
        <dbReference type="EMBL" id="CAL6006722.1"/>
    </source>
</evidence>
<evidence type="ECO:0000313" key="2">
    <source>
        <dbReference type="EMBL" id="CAI9978747.1"/>
    </source>
</evidence>
<dbReference type="EMBL" id="CAXDID020000054">
    <property type="protein sequence ID" value="CAL6006722.1"/>
    <property type="molecule type" value="Genomic_DNA"/>
</dbReference>
<protein>
    <submittedName>
        <fullName evidence="2">Protein tyrosine phosphatase</fullName>
    </submittedName>
    <submittedName>
        <fullName evidence="3">Protein_tyrosine phosphatase</fullName>
    </submittedName>
</protein>
<dbReference type="PANTHER" id="PTHR23339">
    <property type="entry name" value="TYROSINE SPECIFIC PROTEIN PHOSPHATASE AND DUAL SPECIFICITY PROTEIN PHOSPHATASE"/>
    <property type="match status" value="1"/>
</dbReference>
<dbReference type="InterPro" id="IPR050561">
    <property type="entry name" value="PTP"/>
</dbReference>
<dbReference type="EMBL" id="CAXDID020000017">
    <property type="protein sequence ID" value="CAL5984555.1"/>
    <property type="molecule type" value="Genomic_DNA"/>
</dbReference>
<proteinExistence type="predicted"/>
<evidence type="ECO:0000313" key="1">
    <source>
        <dbReference type="EMBL" id="CAI9975857.1"/>
    </source>
</evidence>
<organism evidence="2">
    <name type="scientific">Hexamita inflata</name>
    <dbReference type="NCBI Taxonomy" id="28002"/>
    <lineage>
        <taxon>Eukaryota</taxon>
        <taxon>Metamonada</taxon>
        <taxon>Diplomonadida</taxon>
        <taxon>Hexamitidae</taxon>
        <taxon>Hexamitinae</taxon>
        <taxon>Hexamita</taxon>
    </lineage>
</organism>
<sequence>MSVKIQFDRVPSQHFDITLASTTFVICENPTTQNIPEFLQLFEALNVKHLVRTSVKNYELDQFLHRGIRVSELQFDHSALPNDADIDKFMNIVKEAQAQKFNIAVQGVSGKTRSPLLVACAACECGMGANEAIQLIRARISGQVFNPDQVEFLYGRYKAEK</sequence>
<dbReference type="SUPFAM" id="SSF52799">
    <property type="entry name" value="(Phosphotyrosine protein) phosphatases II"/>
    <property type="match status" value="1"/>
</dbReference>
<evidence type="ECO:0000313" key="3">
    <source>
        <dbReference type="EMBL" id="CAL5984555.1"/>
    </source>
</evidence>
<reference evidence="2" key="1">
    <citation type="submission" date="2023-06" db="EMBL/GenBank/DDBJ databases">
        <authorList>
            <person name="Kurt Z."/>
        </authorList>
    </citation>
    <scope>NUCLEOTIDE SEQUENCE</scope>
</reference>
<dbReference type="InterPro" id="IPR029021">
    <property type="entry name" value="Prot-tyrosine_phosphatase-like"/>
</dbReference>
<gene>
    <name evidence="4" type="ORF">HINF_LOCUS20296</name>
    <name evidence="1" type="ORF">HINF_LOCUS63502</name>
    <name evidence="2" type="ORF">HINF_LOCUS66392</name>
    <name evidence="3" type="ORF">HINF_LOCUS8158</name>
</gene>
<dbReference type="EMBL" id="CATOUU010001186">
    <property type="protein sequence ID" value="CAI9978747.1"/>
    <property type="molecule type" value="Genomic_DNA"/>
</dbReference>